<dbReference type="Gene3D" id="3.80.10.10">
    <property type="entry name" value="Ribonuclease Inhibitor"/>
    <property type="match status" value="1"/>
</dbReference>
<dbReference type="InterPro" id="IPR056789">
    <property type="entry name" value="LRR_R13L1-DRL21"/>
</dbReference>
<evidence type="ECO:0000259" key="1">
    <source>
        <dbReference type="Pfam" id="PF25019"/>
    </source>
</evidence>
<accession>A0ABU6QR65</accession>
<dbReference type="Proteomes" id="UP001341840">
    <property type="component" value="Unassembled WGS sequence"/>
</dbReference>
<dbReference type="PANTHER" id="PTHR47186">
    <property type="entry name" value="LEUCINE-RICH REPEAT-CONTAINING PROTEIN 57"/>
    <property type="match status" value="1"/>
</dbReference>
<keyword evidence="3" id="KW-1185">Reference proteome</keyword>
<protein>
    <recommendedName>
        <fullName evidence="1">R13L1/DRL21-like LRR repeat region domain-containing protein</fullName>
    </recommendedName>
</protein>
<gene>
    <name evidence="2" type="ORF">PIB30_077568</name>
</gene>
<comment type="caution">
    <text evidence="2">The sequence shown here is derived from an EMBL/GenBank/DDBJ whole genome shotgun (WGS) entry which is preliminary data.</text>
</comment>
<reference evidence="2 3" key="1">
    <citation type="journal article" date="2023" name="Plants (Basel)">
        <title>Bridging the Gap: Combining Genomics and Transcriptomics Approaches to Understand Stylosanthes scabra, an Orphan Legume from the Brazilian Caatinga.</title>
        <authorList>
            <person name="Ferreira-Neto J.R.C."/>
            <person name="da Silva M.D."/>
            <person name="Binneck E."/>
            <person name="de Melo N.F."/>
            <person name="da Silva R.H."/>
            <person name="de Melo A.L.T.M."/>
            <person name="Pandolfi V."/>
            <person name="Bustamante F.O."/>
            <person name="Brasileiro-Vidal A.C."/>
            <person name="Benko-Iseppon A.M."/>
        </authorList>
    </citation>
    <scope>NUCLEOTIDE SEQUENCE [LARGE SCALE GENOMIC DNA]</scope>
    <source>
        <tissue evidence="2">Leaves</tissue>
    </source>
</reference>
<organism evidence="2 3">
    <name type="scientific">Stylosanthes scabra</name>
    <dbReference type="NCBI Taxonomy" id="79078"/>
    <lineage>
        <taxon>Eukaryota</taxon>
        <taxon>Viridiplantae</taxon>
        <taxon>Streptophyta</taxon>
        <taxon>Embryophyta</taxon>
        <taxon>Tracheophyta</taxon>
        <taxon>Spermatophyta</taxon>
        <taxon>Magnoliopsida</taxon>
        <taxon>eudicotyledons</taxon>
        <taxon>Gunneridae</taxon>
        <taxon>Pentapetalae</taxon>
        <taxon>rosids</taxon>
        <taxon>fabids</taxon>
        <taxon>Fabales</taxon>
        <taxon>Fabaceae</taxon>
        <taxon>Papilionoideae</taxon>
        <taxon>50 kb inversion clade</taxon>
        <taxon>dalbergioids sensu lato</taxon>
        <taxon>Dalbergieae</taxon>
        <taxon>Pterocarpus clade</taxon>
        <taxon>Stylosanthes</taxon>
    </lineage>
</organism>
<dbReference type="PANTHER" id="PTHR47186:SF3">
    <property type="entry name" value="OS09G0267800 PROTEIN"/>
    <property type="match status" value="1"/>
</dbReference>
<dbReference type="Pfam" id="PF25019">
    <property type="entry name" value="LRR_R13L1-DRL21"/>
    <property type="match status" value="1"/>
</dbReference>
<name>A0ABU6QR65_9FABA</name>
<sequence length="291" mass="33084">MPVGFGRSVSLQALPNFVVGNSGRNASAKLNELKELDDLRGKLIVSNLGLVKDPNSESHETNLRSKKPIQELSLLWGPDSNEMKNSVSLVLLDNLCPHQNLRSLNVDGFLGVRFSDWIISLTNVVDINLFNLPNCKYLPPLERLPCLRKLKILYMGSLEWIHYYEIIGDVFFPSLEQLYFCNCENFRGWERLLGDDKNANETENHLSLPPFSRLSSLEIYACPNLTCMTSFARLIEKLELGVCSVKLMLETCMVKHDESSPFYPLSALKSLQLWQVTGIEAMPEDWMRNLT</sequence>
<dbReference type="SUPFAM" id="SSF52058">
    <property type="entry name" value="L domain-like"/>
    <property type="match status" value="1"/>
</dbReference>
<evidence type="ECO:0000313" key="2">
    <source>
        <dbReference type="EMBL" id="MED6114155.1"/>
    </source>
</evidence>
<dbReference type="EMBL" id="JASCZI010001047">
    <property type="protein sequence ID" value="MED6114155.1"/>
    <property type="molecule type" value="Genomic_DNA"/>
</dbReference>
<dbReference type="InterPro" id="IPR032675">
    <property type="entry name" value="LRR_dom_sf"/>
</dbReference>
<evidence type="ECO:0000313" key="3">
    <source>
        <dbReference type="Proteomes" id="UP001341840"/>
    </source>
</evidence>
<proteinExistence type="predicted"/>
<feature type="domain" description="R13L1/DRL21-like LRR repeat region" evidence="1">
    <location>
        <begin position="30"/>
        <end position="154"/>
    </location>
</feature>